<dbReference type="SUPFAM" id="SSF56112">
    <property type="entry name" value="Protein kinase-like (PK-like)"/>
    <property type="match status" value="1"/>
</dbReference>
<organism evidence="2 3">
    <name type="scientific">Fraxinus pennsylvanica</name>
    <dbReference type="NCBI Taxonomy" id="56036"/>
    <lineage>
        <taxon>Eukaryota</taxon>
        <taxon>Viridiplantae</taxon>
        <taxon>Streptophyta</taxon>
        <taxon>Embryophyta</taxon>
        <taxon>Tracheophyta</taxon>
        <taxon>Spermatophyta</taxon>
        <taxon>Magnoliopsida</taxon>
        <taxon>eudicotyledons</taxon>
        <taxon>Gunneridae</taxon>
        <taxon>Pentapetalae</taxon>
        <taxon>asterids</taxon>
        <taxon>lamiids</taxon>
        <taxon>Lamiales</taxon>
        <taxon>Oleaceae</taxon>
        <taxon>Oleeae</taxon>
        <taxon>Fraxinus</taxon>
    </lineage>
</organism>
<dbReference type="AlphaFoldDB" id="A0AAD1YUD7"/>
<dbReference type="Gene3D" id="1.10.510.10">
    <property type="entry name" value="Transferase(Phosphotransferase) domain 1"/>
    <property type="match status" value="1"/>
</dbReference>
<dbReference type="Proteomes" id="UP000834106">
    <property type="component" value="Chromosome 3"/>
</dbReference>
<evidence type="ECO:0000313" key="3">
    <source>
        <dbReference type="Proteomes" id="UP000834106"/>
    </source>
</evidence>
<dbReference type="GO" id="GO:0005524">
    <property type="term" value="F:ATP binding"/>
    <property type="evidence" value="ECO:0007669"/>
    <property type="project" value="InterPro"/>
</dbReference>
<dbReference type="InterPro" id="IPR046959">
    <property type="entry name" value="PRK1-6/SRF4-like"/>
</dbReference>
<evidence type="ECO:0000259" key="1">
    <source>
        <dbReference type="PROSITE" id="PS50011"/>
    </source>
</evidence>
<keyword evidence="3" id="KW-1185">Reference proteome</keyword>
<accession>A0AAD1YUD7</accession>
<feature type="domain" description="Protein kinase" evidence="1">
    <location>
        <begin position="1"/>
        <end position="155"/>
    </location>
</feature>
<gene>
    <name evidence="2" type="ORF">FPE_LOCUS4725</name>
</gene>
<dbReference type="PANTHER" id="PTHR48007:SF40">
    <property type="entry name" value="SERINE-THREONINE_TYROSINE-PROTEIN KINASE CATALYTIC DOMAIN-CONTAINING PROTEIN"/>
    <property type="match status" value="1"/>
</dbReference>
<name>A0AAD1YUD7_9LAMI</name>
<reference evidence="2" key="1">
    <citation type="submission" date="2023-05" db="EMBL/GenBank/DDBJ databases">
        <authorList>
            <person name="Huff M."/>
        </authorList>
    </citation>
    <scope>NUCLEOTIDE SEQUENCE</scope>
</reference>
<evidence type="ECO:0000313" key="2">
    <source>
        <dbReference type="EMBL" id="CAI9757295.1"/>
    </source>
</evidence>
<dbReference type="PROSITE" id="PS50011">
    <property type="entry name" value="PROTEIN_KINASE_DOM"/>
    <property type="match status" value="1"/>
</dbReference>
<sequence length="155" mass="17177">MLESGSDVAVKGLEEMKGLGKKEFIQQTDLLGMIKHENLVEIISFNSSKDEKLIIYEHVPNGNLFSLLSGKTPEFAQGKKLTKKADLYYFGVVLLEIITGKVPAQVDASADDLSDWVQSAVNNDWSTDILDVEIVAEKKGYDGMLKLIEIALERT</sequence>
<dbReference type="Gene3D" id="3.30.200.20">
    <property type="entry name" value="Phosphorylase Kinase, domain 1"/>
    <property type="match status" value="1"/>
</dbReference>
<dbReference type="GO" id="GO:0004672">
    <property type="term" value="F:protein kinase activity"/>
    <property type="evidence" value="ECO:0007669"/>
    <property type="project" value="InterPro"/>
</dbReference>
<proteinExistence type="predicted"/>
<dbReference type="PANTHER" id="PTHR48007">
    <property type="entry name" value="LEUCINE-RICH REPEAT RECEPTOR-LIKE PROTEIN KINASE PXC1"/>
    <property type="match status" value="1"/>
</dbReference>
<dbReference type="EMBL" id="OU503038">
    <property type="protein sequence ID" value="CAI9757295.1"/>
    <property type="molecule type" value="Genomic_DNA"/>
</dbReference>
<protein>
    <recommendedName>
        <fullName evidence="1">Protein kinase domain-containing protein</fullName>
    </recommendedName>
</protein>
<dbReference type="Pfam" id="PF07714">
    <property type="entry name" value="PK_Tyr_Ser-Thr"/>
    <property type="match status" value="1"/>
</dbReference>
<dbReference type="InterPro" id="IPR001245">
    <property type="entry name" value="Ser-Thr/Tyr_kinase_cat_dom"/>
</dbReference>
<dbReference type="InterPro" id="IPR000719">
    <property type="entry name" value="Prot_kinase_dom"/>
</dbReference>
<dbReference type="InterPro" id="IPR011009">
    <property type="entry name" value="Kinase-like_dom_sf"/>
</dbReference>